<dbReference type="Proteomes" id="UP001558713">
    <property type="component" value="Unassembled WGS sequence"/>
</dbReference>
<evidence type="ECO:0000256" key="1">
    <source>
        <dbReference type="SAM" id="MobiDB-lite"/>
    </source>
</evidence>
<keyword evidence="2" id="KW-0067">ATP-binding</keyword>
<keyword evidence="2" id="KW-0547">Nucleotide-binding</keyword>
<evidence type="ECO:0000313" key="3">
    <source>
        <dbReference type="Proteomes" id="UP001558713"/>
    </source>
</evidence>
<protein>
    <submittedName>
        <fullName evidence="2">Helicase protein MOM1</fullName>
    </submittedName>
</protein>
<gene>
    <name evidence="2" type="ORF">V5N11_035273</name>
</gene>
<proteinExistence type="predicted"/>
<accession>A0ABD1BL14</accession>
<evidence type="ECO:0000313" key="2">
    <source>
        <dbReference type="EMBL" id="KAL1217885.1"/>
    </source>
</evidence>
<sequence>MPQPRQPLISNTVPTPSASSATTPVVNSSLRSHAPYLNLYRPSSSIPITTATPTDNICICVNPPATATEEELEQRIAGQQ</sequence>
<dbReference type="AlphaFoldDB" id="A0ABD1BL14"/>
<reference evidence="2 3" key="1">
    <citation type="submission" date="2024-04" db="EMBL/GenBank/DDBJ databases">
        <title>Genome assembly C_amara_ONT_v2.</title>
        <authorList>
            <person name="Yant L."/>
            <person name="Moore C."/>
            <person name="Slenker M."/>
        </authorList>
    </citation>
    <scope>NUCLEOTIDE SEQUENCE [LARGE SCALE GENOMIC DNA]</scope>
    <source>
        <tissue evidence="2">Leaf</tissue>
    </source>
</reference>
<organism evidence="2 3">
    <name type="scientific">Cardamine amara subsp. amara</name>
    <dbReference type="NCBI Taxonomy" id="228776"/>
    <lineage>
        <taxon>Eukaryota</taxon>
        <taxon>Viridiplantae</taxon>
        <taxon>Streptophyta</taxon>
        <taxon>Embryophyta</taxon>
        <taxon>Tracheophyta</taxon>
        <taxon>Spermatophyta</taxon>
        <taxon>Magnoliopsida</taxon>
        <taxon>eudicotyledons</taxon>
        <taxon>Gunneridae</taxon>
        <taxon>Pentapetalae</taxon>
        <taxon>rosids</taxon>
        <taxon>malvids</taxon>
        <taxon>Brassicales</taxon>
        <taxon>Brassicaceae</taxon>
        <taxon>Cardamineae</taxon>
        <taxon>Cardamine</taxon>
    </lineage>
</organism>
<dbReference type="EMBL" id="JBANAX010000235">
    <property type="protein sequence ID" value="KAL1217885.1"/>
    <property type="molecule type" value="Genomic_DNA"/>
</dbReference>
<keyword evidence="3" id="KW-1185">Reference proteome</keyword>
<feature type="compositionally biased region" description="Low complexity" evidence="1">
    <location>
        <begin position="12"/>
        <end position="26"/>
    </location>
</feature>
<dbReference type="GO" id="GO:0004386">
    <property type="term" value="F:helicase activity"/>
    <property type="evidence" value="ECO:0007669"/>
    <property type="project" value="UniProtKB-KW"/>
</dbReference>
<keyword evidence="2" id="KW-0378">Hydrolase</keyword>
<name>A0ABD1BL14_CARAN</name>
<keyword evidence="2" id="KW-0347">Helicase</keyword>
<feature type="region of interest" description="Disordered" evidence="1">
    <location>
        <begin position="1"/>
        <end position="27"/>
    </location>
</feature>
<comment type="caution">
    <text evidence="2">The sequence shown here is derived from an EMBL/GenBank/DDBJ whole genome shotgun (WGS) entry which is preliminary data.</text>
</comment>